<accession>A0AAJ6NN32</accession>
<dbReference type="Proteomes" id="UP001223520">
    <property type="component" value="Chromosome"/>
</dbReference>
<feature type="domain" description="Transposase IS110-like N-terminal" evidence="1">
    <location>
        <begin position="5"/>
        <end position="162"/>
    </location>
</feature>
<keyword evidence="3" id="KW-1185">Reference proteome</keyword>
<reference evidence="2 3" key="1">
    <citation type="journal article" date="2023" name="Limnol Oceanogr Lett">
        <title>Environmental adaptations by the intertidal Antarctic cyanobacterium Halotia branconii CENA392 as revealed using long-read genome sequencing.</title>
        <authorList>
            <person name="Dextro R.B."/>
            <person name="Delbaje E."/>
            <person name="Freitas P.N.N."/>
            <person name="Geraldes V."/>
            <person name="Pinto E."/>
            <person name="Long P.F."/>
            <person name="Fiore M.F."/>
        </authorList>
    </citation>
    <scope>NUCLEOTIDE SEQUENCE [LARGE SCALE GENOMIC DNA]</scope>
    <source>
        <strain evidence="2 3">CENA392</strain>
    </source>
</reference>
<evidence type="ECO:0000313" key="3">
    <source>
        <dbReference type="Proteomes" id="UP001223520"/>
    </source>
</evidence>
<dbReference type="GO" id="GO:0006313">
    <property type="term" value="P:DNA transposition"/>
    <property type="evidence" value="ECO:0007669"/>
    <property type="project" value="InterPro"/>
</dbReference>
<evidence type="ECO:0000313" key="2">
    <source>
        <dbReference type="EMBL" id="WGV23452.1"/>
    </source>
</evidence>
<proteinExistence type="predicted"/>
<protein>
    <submittedName>
        <fullName evidence="2">Transposase</fullName>
    </submittedName>
</protein>
<organism evidence="2 3">
    <name type="scientific">Halotia branconii CENA392</name>
    <dbReference type="NCBI Taxonomy" id="1539056"/>
    <lineage>
        <taxon>Bacteria</taxon>
        <taxon>Bacillati</taxon>
        <taxon>Cyanobacteriota</taxon>
        <taxon>Cyanophyceae</taxon>
        <taxon>Nostocales</taxon>
        <taxon>Nodulariaceae</taxon>
        <taxon>Halotia</taxon>
    </lineage>
</organism>
<dbReference type="PANTHER" id="PTHR33055">
    <property type="entry name" value="TRANSPOSASE FOR INSERTION SEQUENCE ELEMENT IS1111A"/>
    <property type="match status" value="1"/>
</dbReference>
<dbReference type="KEGG" id="hbq:QI031_16640"/>
<dbReference type="AlphaFoldDB" id="A0AAJ6NN32"/>
<dbReference type="InterPro" id="IPR002525">
    <property type="entry name" value="Transp_IS110-like_N"/>
</dbReference>
<sequence length="397" mass="45272">MTRILGLDVSKSSVVACLLLDKPDVPRQFYYECPFYRLSANSAGIKELLALKPDIALMEPTGNNYSKLWGTHLARAGVEVCLVGHRELRNYRANHLALPDKDDDADSLALACYYFDYHADQRRFLQIRDQTIVRIRELVLRLAHLNRVQNPIINRLRQDLAWQFPEVAQVQSRRGEAGLVPLLWGWLAQRRTSKRYDNLYKTTAGLGISDTVRYHAERLCNLQLEELAIETELQQLLSDARFQPYLEVFHRFGFGDRLGAIVLSQIYPLAGFLGEDGKPEVKIRQGRNSKKSTKRHLSLRRFQKALGVAPSLEASGDSRKVKVVGGSDLCRLALWQWVFTRIEPKRSRLKNDIGKTLGEKLDTEKAAGRPVKLVRMKVAAIGTRLLFRELVKVLAEK</sequence>
<dbReference type="InterPro" id="IPR047650">
    <property type="entry name" value="Transpos_IS110"/>
</dbReference>
<name>A0AAJ6NN32_9CYAN</name>
<dbReference type="RefSeq" id="WP_281480778.1">
    <property type="nucleotide sequence ID" value="NZ_CP124543.1"/>
</dbReference>
<dbReference type="EMBL" id="CP124543">
    <property type="protein sequence ID" value="WGV23452.1"/>
    <property type="molecule type" value="Genomic_DNA"/>
</dbReference>
<dbReference type="Pfam" id="PF01548">
    <property type="entry name" value="DEDD_Tnp_IS110"/>
    <property type="match status" value="1"/>
</dbReference>
<gene>
    <name evidence="2" type="ORF">QI031_16640</name>
</gene>
<evidence type="ECO:0000259" key="1">
    <source>
        <dbReference type="Pfam" id="PF01548"/>
    </source>
</evidence>
<dbReference type="PANTHER" id="PTHR33055:SF13">
    <property type="entry name" value="TRANSPOSASE"/>
    <property type="match status" value="1"/>
</dbReference>
<dbReference type="GO" id="GO:0004803">
    <property type="term" value="F:transposase activity"/>
    <property type="evidence" value="ECO:0007669"/>
    <property type="project" value="InterPro"/>
</dbReference>
<dbReference type="GO" id="GO:0003677">
    <property type="term" value="F:DNA binding"/>
    <property type="evidence" value="ECO:0007669"/>
    <property type="project" value="InterPro"/>
</dbReference>